<dbReference type="EMBL" id="DSOK01000312">
    <property type="protein sequence ID" value="HEN16015.1"/>
    <property type="molecule type" value="Genomic_DNA"/>
</dbReference>
<sequence>MRQRTCNSMSRGRRGQLADKCRQGAGESGRRGEWEKGRVGEGESGRRKSEPRWLPSPSPHLPISPSPHLPGYKKTPGEPTSPGVKCHSQRAEVRP</sequence>
<accession>A0A7C2P6K3</accession>
<gene>
    <name evidence="2" type="ORF">ENQ76_11180</name>
</gene>
<feature type="compositionally biased region" description="Basic and acidic residues" evidence="1">
    <location>
        <begin position="16"/>
        <end position="51"/>
    </location>
</feature>
<reference evidence="2" key="1">
    <citation type="journal article" date="2020" name="mSystems">
        <title>Genome- and Community-Level Interaction Insights into Carbon Utilization and Element Cycling Functions of Hydrothermarchaeota in Hydrothermal Sediment.</title>
        <authorList>
            <person name="Zhou Z."/>
            <person name="Liu Y."/>
            <person name="Xu W."/>
            <person name="Pan J."/>
            <person name="Luo Z.H."/>
            <person name="Li M."/>
        </authorList>
    </citation>
    <scope>NUCLEOTIDE SEQUENCE [LARGE SCALE GENOMIC DNA]</scope>
    <source>
        <strain evidence="2">SpSt-339</strain>
    </source>
</reference>
<proteinExistence type="predicted"/>
<evidence type="ECO:0000313" key="2">
    <source>
        <dbReference type="EMBL" id="HEN16015.1"/>
    </source>
</evidence>
<comment type="caution">
    <text evidence="2">The sequence shown here is derived from an EMBL/GenBank/DDBJ whole genome shotgun (WGS) entry which is preliminary data.</text>
</comment>
<organism evidence="2">
    <name type="scientific">Schlesneria paludicola</name>
    <dbReference type="NCBI Taxonomy" id="360056"/>
    <lineage>
        <taxon>Bacteria</taxon>
        <taxon>Pseudomonadati</taxon>
        <taxon>Planctomycetota</taxon>
        <taxon>Planctomycetia</taxon>
        <taxon>Planctomycetales</taxon>
        <taxon>Planctomycetaceae</taxon>
        <taxon>Schlesneria</taxon>
    </lineage>
</organism>
<dbReference type="AlphaFoldDB" id="A0A7C2P6K3"/>
<protein>
    <submittedName>
        <fullName evidence="2">Uncharacterized protein</fullName>
    </submittedName>
</protein>
<feature type="compositionally biased region" description="Pro residues" evidence="1">
    <location>
        <begin position="54"/>
        <end position="68"/>
    </location>
</feature>
<feature type="compositionally biased region" description="Polar residues" evidence="1">
    <location>
        <begin position="1"/>
        <end position="10"/>
    </location>
</feature>
<feature type="region of interest" description="Disordered" evidence="1">
    <location>
        <begin position="1"/>
        <end position="95"/>
    </location>
</feature>
<evidence type="ECO:0000256" key="1">
    <source>
        <dbReference type="SAM" id="MobiDB-lite"/>
    </source>
</evidence>
<name>A0A7C2P6K3_9PLAN</name>